<reference evidence="1 2" key="1">
    <citation type="journal article" date="2016" name="Front. Microbiol.">
        <title>Genomic Resource of Rice Seed Associated Bacteria.</title>
        <authorList>
            <person name="Midha S."/>
            <person name="Bansal K."/>
            <person name="Sharma S."/>
            <person name="Kumar N."/>
            <person name="Patil P.P."/>
            <person name="Chaudhry V."/>
            <person name="Patil P.B."/>
        </authorList>
    </citation>
    <scope>NUCLEOTIDE SEQUENCE [LARGE SCALE GENOMIC DNA]</scope>
    <source>
        <strain evidence="1 2">SA3</strain>
    </source>
</reference>
<organism evidence="1 2">
    <name type="scientific">Pantoea dispersa</name>
    <dbReference type="NCBI Taxonomy" id="59814"/>
    <lineage>
        <taxon>Bacteria</taxon>
        <taxon>Pseudomonadati</taxon>
        <taxon>Pseudomonadota</taxon>
        <taxon>Gammaproteobacteria</taxon>
        <taxon>Enterobacterales</taxon>
        <taxon>Erwiniaceae</taxon>
        <taxon>Pantoea</taxon>
    </lineage>
</organism>
<dbReference type="OrthoDB" id="6544175at2"/>
<evidence type="ECO:0000313" key="2">
    <source>
        <dbReference type="Proteomes" id="UP000071979"/>
    </source>
</evidence>
<dbReference type="Proteomes" id="UP000071979">
    <property type="component" value="Unassembled WGS sequence"/>
</dbReference>
<comment type="caution">
    <text evidence="1">The sequence shown here is derived from an EMBL/GenBank/DDBJ whole genome shotgun (WGS) entry which is preliminary data.</text>
</comment>
<sequence>MLEPHYFYLCHDPDAGWVLHKKGCYVLEFEEEKRFIGSLYTVHQALTVARIHHPQIACCRDCLLDKGRSKRTPVNKEKNLIPSRHFDDDAKK</sequence>
<protein>
    <submittedName>
        <fullName evidence="1">Uncharacterized protein</fullName>
    </submittedName>
</protein>
<dbReference type="EMBL" id="LDSE01000031">
    <property type="protein sequence ID" value="KTS66443.1"/>
    <property type="molecule type" value="Genomic_DNA"/>
</dbReference>
<proteinExistence type="predicted"/>
<gene>
    <name evidence="1" type="ORF">SA3R_18415</name>
</gene>
<dbReference type="RefSeq" id="WP_058770289.1">
    <property type="nucleotide sequence ID" value="NZ_CP076368.1"/>
</dbReference>
<evidence type="ECO:0000313" key="1">
    <source>
        <dbReference type="EMBL" id="KTS66443.1"/>
    </source>
</evidence>
<name>A0A8E1V8H4_9GAMM</name>
<accession>A0A8E1V8H4</accession>
<dbReference type="AlphaFoldDB" id="A0A8E1V8H4"/>